<dbReference type="AlphaFoldDB" id="A0A0L1J3J1"/>
<comment type="similarity">
    <text evidence="1">Belongs to the band 7/mec-2 family.</text>
</comment>
<dbReference type="InterPro" id="IPR043202">
    <property type="entry name" value="Band-7_stomatin-like"/>
</dbReference>
<dbReference type="PANTHER" id="PTHR10264">
    <property type="entry name" value="BAND 7 PROTEIN-RELATED"/>
    <property type="match status" value="1"/>
</dbReference>
<evidence type="ECO:0000313" key="5">
    <source>
        <dbReference type="Proteomes" id="UP000037505"/>
    </source>
</evidence>
<organism evidence="4 5">
    <name type="scientific">Aspergillus nomiae NRRL (strain ATCC 15546 / NRRL 13137 / CBS 260.88 / M93)</name>
    <dbReference type="NCBI Taxonomy" id="1509407"/>
    <lineage>
        <taxon>Eukaryota</taxon>
        <taxon>Fungi</taxon>
        <taxon>Dikarya</taxon>
        <taxon>Ascomycota</taxon>
        <taxon>Pezizomycotina</taxon>
        <taxon>Eurotiomycetes</taxon>
        <taxon>Eurotiomycetidae</taxon>
        <taxon>Eurotiales</taxon>
        <taxon>Aspergillaceae</taxon>
        <taxon>Aspergillus</taxon>
        <taxon>Aspergillus subgen. Circumdati</taxon>
    </lineage>
</organism>
<dbReference type="GeneID" id="26809106"/>
<proteinExistence type="inferred from homology"/>
<evidence type="ECO:0000256" key="2">
    <source>
        <dbReference type="SAM" id="MobiDB-lite"/>
    </source>
</evidence>
<dbReference type="Gene3D" id="6.10.250.2090">
    <property type="match status" value="1"/>
</dbReference>
<dbReference type="PANTHER" id="PTHR10264:SF19">
    <property type="entry name" value="AT06885P-RELATED"/>
    <property type="match status" value="1"/>
</dbReference>
<dbReference type="InterPro" id="IPR001972">
    <property type="entry name" value="Stomatin_HflK_fam"/>
</dbReference>
<dbReference type="RefSeq" id="XP_015407299.1">
    <property type="nucleotide sequence ID" value="XM_015552558.1"/>
</dbReference>
<dbReference type="Pfam" id="PF01145">
    <property type="entry name" value="Band_7"/>
    <property type="match status" value="1"/>
</dbReference>
<feature type="domain" description="Band 7" evidence="3">
    <location>
        <begin position="84"/>
        <end position="241"/>
    </location>
</feature>
<keyword evidence="5" id="KW-1185">Reference proteome</keyword>
<dbReference type="CDD" id="cd13437">
    <property type="entry name" value="SPFH_alloslipin"/>
    <property type="match status" value="1"/>
</dbReference>
<dbReference type="SUPFAM" id="SSF117892">
    <property type="entry name" value="Band 7/SPFH domain"/>
    <property type="match status" value="1"/>
</dbReference>
<dbReference type="OrthoDB" id="2105077at2759"/>
<dbReference type="SMART" id="SM00244">
    <property type="entry name" value="PHB"/>
    <property type="match status" value="1"/>
</dbReference>
<dbReference type="FunFam" id="3.30.479.30:FF:000004">
    <property type="entry name" value="Putative membrane protease family, stomatin"/>
    <property type="match status" value="1"/>
</dbReference>
<name>A0A0L1J3J1_ASPN3</name>
<dbReference type="Proteomes" id="UP000037505">
    <property type="component" value="Unassembled WGS sequence"/>
</dbReference>
<evidence type="ECO:0000256" key="1">
    <source>
        <dbReference type="ARBA" id="ARBA00008164"/>
    </source>
</evidence>
<evidence type="ECO:0000313" key="4">
    <source>
        <dbReference type="EMBL" id="KNG86376.1"/>
    </source>
</evidence>
<evidence type="ECO:0000259" key="3">
    <source>
        <dbReference type="SMART" id="SM00244"/>
    </source>
</evidence>
<gene>
    <name evidence="4" type="ORF">ANOM_007302</name>
</gene>
<dbReference type="GO" id="GO:0005886">
    <property type="term" value="C:plasma membrane"/>
    <property type="evidence" value="ECO:0007669"/>
    <property type="project" value="InterPro"/>
</dbReference>
<protein>
    <submittedName>
        <fullName evidence="4">Stomatin family protein</fullName>
    </submittedName>
</protein>
<feature type="region of interest" description="Disordered" evidence="2">
    <location>
        <begin position="1"/>
        <end position="26"/>
    </location>
</feature>
<dbReference type="EMBL" id="JNOM01000118">
    <property type="protein sequence ID" value="KNG86376.1"/>
    <property type="molecule type" value="Genomic_DNA"/>
</dbReference>
<comment type="caution">
    <text evidence="4">The sequence shown here is derived from an EMBL/GenBank/DDBJ whole genome shotgun (WGS) entry which is preliminary data.</text>
</comment>
<reference evidence="4 5" key="1">
    <citation type="submission" date="2014-06" db="EMBL/GenBank/DDBJ databases">
        <title>The Genome of the Aflatoxigenic Filamentous Fungus Aspergillus nomius.</title>
        <authorList>
            <person name="Moore M.G."/>
            <person name="Shannon B.M."/>
            <person name="Brian M.M."/>
        </authorList>
    </citation>
    <scope>NUCLEOTIDE SEQUENCE [LARGE SCALE GENOMIC DNA]</scope>
    <source>
        <strain evidence="4 5">NRRL 13137</strain>
    </source>
</reference>
<dbReference type="STRING" id="1509407.A0A0L1J3J1"/>
<sequence length="344" mass="37248">MSAEDSVVNGKAPAQPGSHHDRGHSGLVSVQPARLADLQPKYAQKLDHDAENPEAHGWYAGLIHGLGEFIGFLGAIPCCVCCPNPYKPVAQGEVGLVSKFGRFERAVDPGLVKVNPLSEHLTAVDVKIQIVEVPRQVCMTKDNVTLNLTSVIYYQIISPHKAAFGISNVRQALVERTQTTLRHVIGARVLQDVIERREEIAQSTSEIIEDVAAGWGVQVESMLIKDIIFSDDLQDSLSMAAQSKRIGESKVIAARAEVESAKLMRQAADILSSAPAMQIRYLEAMQAMAKTANSKVIFLPAMNQSVQQQLAAADNAGEGPSRYGTGNVDDGFQRAMNARVVEDI</sequence>
<dbReference type="GO" id="GO:0098552">
    <property type="term" value="C:side of membrane"/>
    <property type="evidence" value="ECO:0007669"/>
    <property type="project" value="UniProtKB-ARBA"/>
</dbReference>
<dbReference type="PRINTS" id="PR00721">
    <property type="entry name" value="STOMATIN"/>
</dbReference>
<dbReference type="InterPro" id="IPR036013">
    <property type="entry name" value="Band_7/SPFH_dom_sf"/>
</dbReference>
<dbReference type="InterPro" id="IPR001107">
    <property type="entry name" value="Band_7"/>
</dbReference>
<dbReference type="Gene3D" id="3.30.479.30">
    <property type="entry name" value="Band 7 domain"/>
    <property type="match status" value="1"/>
</dbReference>
<accession>A0A0L1J3J1</accession>